<evidence type="ECO:0000313" key="5">
    <source>
        <dbReference type="Proteomes" id="UP000030008"/>
    </source>
</evidence>
<feature type="domain" description="HTH cro/C1-type" evidence="3">
    <location>
        <begin position="10"/>
        <end position="60"/>
    </location>
</feature>
<dbReference type="EMBL" id="JQIF01000085">
    <property type="protein sequence ID" value="KGJ52073.1"/>
    <property type="molecule type" value="Genomic_DNA"/>
</dbReference>
<dbReference type="GO" id="GO:0003677">
    <property type="term" value="F:DNA binding"/>
    <property type="evidence" value="ECO:0007669"/>
    <property type="project" value="UniProtKB-KW"/>
</dbReference>
<dbReference type="PANTHER" id="PTHR46558:SF11">
    <property type="entry name" value="HTH-TYPE TRANSCRIPTIONAL REGULATOR XRE"/>
    <property type="match status" value="1"/>
</dbReference>
<keyword evidence="2" id="KW-0472">Membrane</keyword>
<keyword evidence="2" id="KW-1133">Transmembrane helix</keyword>
<dbReference type="Pfam" id="PF01381">
    <property type="entry name" value="HTH_3"/>
    <property type="match status" value="1"/>
</dbReference>
<organism evidence="4 5">
    <name type="scientific">Clostridium innocuum</name>
    <dbReference type="NCBI Taxonomy" id="1522"/>
    <lineage>
        <taxon>Bacteria</taxon>
        <taxon>Bacillati</taxon>
        <taxon>Bacillota</taxon>
        <taxon>Clostridia</taxon>
        <taxon>Eubacteriales</taxon>
        <taxon>Clostridiaceae</taxon>
        <taxon>Clostridium</taxon>
    </lineage>
</organism>
<protein>
    <recommendedName>
        <fullName evidence="3">HTH cro/C1-type domain-containing protein</fullName>
    </recommendedName>
</protein>
<evidence type="ECO:0000256" key="1">
    <source>
        <dbReference type="ARBA" id="ARBA00023125"/>
    </source>
</evidence>
<keyword evidence="1" id="KW-0238">DNA-binding</keyword>
<sequence>MEQQKVGSFLKELRKEQNLTQEQLGVSGRSVSRWETGINMPDISLLVEIAEFYDVSISEIIDGERKSEKMNEEVKKTALKLSDYTETINKTIRKRLFFLTIIAFIGMLAFVTIEALGLDTPNSIYENIAGCGLGLNFGILIVIAMYLSGILTKIKERRMTRKNARNM</sequence>
<name>A0A099I5A9_CLOIN</name>
<evidence type="ECO:0000313" key="4">
    <source>
        <dbReference type="EMBL" id="KGJ52073.1"/>
    </source>
</evidence>
<dbReference type="SUPFAM" id="SSF47413">
    <property type="entry name" value="lambda repressor-like DNA-binding domains"/>
    <property type="match status" value="1"/>
</dbReference>
<dbReference type="InterPro" id="IPR001387">
    <property type="entry name" value="Cro/C1-type_HTH"/>
</dbReference>
<comment type="caution">
    <text evidence="4">The sequence shown here is derived from an EMBL/GenBank/DDBJ whole genome shotgun (WGS) entry which is preliminary data.</text>
</comment>
<reference evidence="4 5" key="1">
    <citation type="submission" date="2014-08" db="EMBL/GenBank/DDBJ databases">
        <title>Clostridium innocuum, an unnegligible vancomycin-resistant pathogen causing extra-intestinal infections.</title>
        <authorList>
            <person name="Feng Y."/>
            <person name="Chiu C.-H."/>
        </authorList>
    </citation>
    <scope>NUCLEOTIDE SEQUENCE [LARGE SCALE GENOMIC DNA]</scope>
    <source>
        <strain evidence="4 5">AN88</strain>
    </source>
</reference>
<evidence type="ECO:0000256" key="2">
    <source>
        <dbReference type="SAM" id="Phobius"/>
    </source>
</evidence>
<proteinExistence type="predicted"/>
<dbReference type="RefSeq" id="WP_044906874.1">
    <property type="nucleotide sequence ID" value="NZ_CABHIW010000040.1"/>
</dbReference>
<keyword evidence="2" id="KW-0812">Transmembrane</keyword>
<feature type="transmembrane region" description="Helical" evidence="2">
    <location>
        <begin position="96"/>
        <end position="113"/>
    </location>
</feature>
<dbReference type="AlphaFoldDB" id="A0A099I5A9"/>
<dbReference type="PROSITE" id="PS50943">
    <property type="entry name" value="HTH_CROC1"/>
    <property type="match status" value="1"/>
</dbReference>
<dbReference type="PANTHER" id="PTHR46558">
    <property type="entry name" value="TRACRIPTIONAL REGULATORY PROTEIN-RELATED-RELATED"/>
    <property type="match status" value="1"/>
</dbReference>
<dbReference type="Gene3D" id="1.10.260.40">
    <property type="entry name" value="lambda repressor-like DNA-binding domains"/>
    <property type="match status" value="1"/>
</dbReference>
<accession>A0A099I5A9</accession>
<feature type="transmembrane region" description="Helical" evidence="2">
    <location>
        <begin position="133"/>
        <end position="152"/>
    </location>
</feature>
<dbReference type="CDD" id="cd00093">
    <property type="entry name" value="HTH_XRE"/>
    <property type="match status" value="1"/>
</dbReference>
<dbReference type="SMART" id="SM00530">
    <property type="entry name" value="HTH_XRE"/>
    <property type="match status" value="1"/>
</dbReference>
<gene>
    <name evidence="4" type="ORF">CIAN88_16910</name>
</gene>
<evidence type="ECO:0000259" key="3">
    <source>
        <dbReference type="PROSITE" id="PS50943"/>
    </source>
</evidence>
<dbReference type="Proteomes" id="UP000030008">
    <property type="component" value="Unassembled WGS sequence"/>
</dbReference>
<dbReference type="InterPro" id="IPR010982">
    <property type="entry name" value="Lambda_DNA-bd_dom_sf"/>
</dbReference>